<evidence type="ECO:0000313" key="3">
    <source>
        <dbReference type="Proteomes" id="UP001139308"/>
    </source>
</evidence>
<organism evidence="2 3">
    <name type="scientific">Paraburkholderia tagetis</name>
    <dbReference type="NCBI Taxonomy" id="2913261"/>
    <lineage>
        <taxon>Bacteria</taxon>
        <taxon>Pseudomonadati</taxon>
        <taxon>Pseudomonadota</taxon>
        <taxon>Betaproteobacteria</taxon>
        <taxon>Burkholderiales</taxon>
        <taxon>Burkholderiaceae</taxon>
        <taxon>Paraburkholderia</taxon>
    </lineage>
</organism>
<dbReference type="Proteomes" id="UP001139308">
    <property type="component" value="Unassembled WGS sequence"/>
</dbReference>
<reference evidence="2" key="1">
    <citation type="submission" date="2022-01" db="EMBL/GenBank/DDBJ databases">
        <title>Genome sequence and assembly of Parabukholderia sp. RG36.</title>
        <authorList>
            <person name="Chhetri G."/>
        </authorList>
    </citation>
    <scope>NUCLEOTIDE SEQUENCE</scope>
    <source>
        <strain evidence="2">RG36</strain>
    </source>
</reference>
<proteinExistence type="predicted"/>
<sequence>MACEPLEPPEYPSIWAEARALEASIRVIRRAQGKKNPEDFPPNSPECLAAMNEFVRDVCRVLEVDLDEPDVEDDDDDNDLYGAGAAG</sequence>
<comment type="caution">
    <text evidence="2">The sequence shown here is derived from an EMBL/GenBank/DDBJ whole genome shotgun (WGS) entry which is preliminary data.</text>
</comment>
<protein>
    <submittedName>
        <fullName evidence="2">Uncharacterized protein</fullName>
    </submittedName>
</protein>
<feature type="compositionally biased region" description="Acidic residues" evidence="1">
    <location>
        <begin position="66"/>
        <end position="79"/>
    </location>
</feature>
<evidence type="ECO:0000313" key="2">
    <source>
        <dbReference type="EMBL" id="MCG5075444.1"/>
    </source>
</evidence>
<gene>
    <name evidence="2" type="ORF">L5014_19075</name>
</gene>
<keyword evidence="3" id="KW-1185">Reference proteome</keyword>
<dbReference type="AlphaFoldDB" id="A0A9X1UGA1"/>
<accession>A0A9X1UGA1</accession>
<evidence type="ECO:0000256" key="1">
    <source>
        <dbReference type="SAM" id="MobiDB-lite"/>
    </source>
</evidence>
<feature type="region of interest" description="Disordered" evidence="1">
    <location>
        <begin position="66"/>
        <end position="87"/>
    </location>
</feature>
<dbReference type="RefSeq" id="WP_238465299.1">
    <property type="nucleotide sequence ID" value="NZ_JAKLJA010000015.1"/>
</dbReference>
<dbReference type="EMBL" id="JAKLJA010000015">
    <property type="protein sequence ID" value="MCG5075444.1"/>
    <property type="molecule type" value="Genomic_DNA"/>
</dbReference>
<name>A0A9X1UGA1_9BURK</name>